<evidence type="ECO:0000313" key="6">
    <source>
        <dbReference type="EMBL" id="MFC5648511.1"/>
    </source>
</evidence>
<dbReference type="InterPro" id="IPR050902">
    <property type="entry name" value="ABC_Transporter_SBP"/>
</dbReference>
<accession>A0ABW0VWR3</accession>
<feature type="compositionally biased region" description="Low complexity" evidence="3">
    <location>
        <begin position="37"/>
        <end position="54"/>
    </location>
</feature>
<sequence>MKPNHSARWFKLTMMVLLAAMLLMTAACGSKNNNSANNNGGTVENTGTAAGNTAPADETPAAVNDTANAEKATVYPLTVKDATGTDLTFAEAPQKIVTLLPSETEAVYAVGAGEQVVGVDDYSNYPEAAAAKEKIGGMEANIEKIVSLKPDLVLASSSMSKPVVDKLRALKLTVYASDPKTYDAVIDKITQIGVILDHAKEAAEVTKHMQDVRQQVTDAVKEAPKPNVYLEFSPGWTVGKGEFLDELLTIAGGNNISTKSGWYEIDPEAVLKANPDTIIYASMTVKEGEKNPILAAIETRPGWNTTKAMTNKQLFEVNQDPLVRVGPRLAEGLLEVAKKLHPDLIK</sequence>
<dbReference type="PANTHER" id="PTHR30535">
    <property type="entry name" value="VITAMIN B12-BINDING PROTEIN"/>
    <property type="match status" value="1"/>
</dbReference>
<evidence type="ECO:0000313" key="7">
    <source>
        <dbReference type="Proteomes" id="UP001596047"/>
    </source>
</evidence>
<dbReference type="CDD" id="cd01143">
    <property type="entry name" value="YvrC"/>
    <property type="match status" value="1"/>
</dbReference>
<dbReference type="Gene3D" id="3.40.50.1980">
    <property type="entry name" value="Nitrogenase molybdenum iron protein domain"/>
    <property type="match status" value="2"/>
</dbReference>
<reference evidence="7" key="1">
    <citation type="journal article" date="2019" name="Int. J. Syst. Evol. Microbiol.">
        <title>The Global Catalogue of Microorganisms (GCM) 10K type strain sequencing project: providing services to taxonomists for standard genome sequencing and annotation.</title>
        <authorList>
            <consortium name="The Broad Institute Genomics Platform"/>
            <consortium name="The Broad Institute Genome Sequencing Center for Infectious Disease"/>
            <person name="Wu L."/>
            <person name="Ma J."/>
        </authorList>
    </citation>
    <scope>NUCLEOTIDE SEQUENCE [LARGE SCALE GENOMIC DNA]</scope>
    <source>
        <strain evidence="7">CGMCC 1.3240</strain>
    </source>
</reference>
<proteinExistence type="inferred from homology"/>
<dbReference type="PROSITE" id="PS50983">
    <property type="entry name" value="FE_B12_PBP"/>
    <property type="match status" value="1"/>
</dbReference>
<dbReference type="Proteomes" id="UP001596047">
    <property type="component" value="Unassembled WGS sequence"/>
</dbReference>
<dbReference type="EMBL" id="JBHSOW010000016">
    <property type="protein sequence ID" value="MFC5648511.1"/>
    <property type="molecule type" value="Genomic_DNA"/>
</dbReference>
<dbReference type="PANTHER" id="PTHR30535:SF34">
    <property type="entry name" value="MOLYBDATE-BINDING PROTEIN MOLA"/>
    <property type="match status" value="1"/>
</dbReference>
<gene>
    <name evidence="6" type="ORF">ACFPYJ_05095</name>
</gene>
<feature type="chain" id="PRO_5045850055" evidence="4">
    <location>
        <begin position="27"/>
        <end position="346"/>
    </location>
</feature>
<name>A0ABW0VWR3_9BACL</name>
<keyword evidence="7" id="KW-1185">Reference proteome</keyword>
<dbReference type="NCBIfam" id="NF038402">
    <property type="entry name" value="TroA_like"/>
    <property type="match status" value="1"/>
</dbReference>
<dbReference type="SUPFAM" id="SSF53807">
    <property type="entry name" value="Helical backbone' metal receptor"/>
    <property type="match status" value="1"/>
</dbReference>
<evidence type="ECO:0000256" key="3">
    <source>
        <dbReference type="SAM" id="MobiDB-lite"/>
    </source>
</evidence>
<dbReference type="InterPro" id="IPR054828">
    <property type="entry name" value="Vit_B12_bind_prot"/>
</dbReference>
<protein>
    <submittedName>
        <fullName evidence="6">ABC transporter substrate-binding protein</fullName>
    </submittedName>
</protein>
<keyword evidence="2 4" id="KW-0732">Signal</keyword>
<evidence type="ECO:0000256" key="1">
    <source>
        <dbReference type="ARBA" id="ARBA00008814"/>
    </source>
</evidence>
<evidence type="ECO:0000256" key="4">
    <source>
        <dbReference type="SAM" id="SignalP"/>
    </source>
</evidence>
<dbReference type="RefSeq" id="WP_379186966.1">
    <property type="nucleotide sequence ID" value="NZ_JBHSOW010000016.1"/>
</dbReference>
<dbReference type="InterPro" id="IPR002491">
    <property type="entry name" value="ABC_transptr_periplasmic_BD"/>
</dbReference>
<feature type="region of interest" description="Disordered" evidence="3">
    <location>
        <begin position="37"/>
        <end position="65"/>
    </location>
</feature>
<feature type="signal peptide" evidence="4">
    <location>
        <begin position="1"/>
        <end position="26"/>
    </location>
</feature>
<evidence type="ECO:0000256" key="2">
    <source>
        <dbReference type="ARBA" id="ARBA00022729"/>
    </source>
</evidence>
<feature type="domain" description="Fe/B12 periplasmic-binding" evidence="5">
    <location>
        <begin position="95"/>
        <end position="344"/>
    </location>
</feature>
<dbReference type="PROSITE" id="PS51257">
    <property type="entry name" value="PROKAR_LIPOPROTEIN"/>
    <property type="match status" value="1"/>
</dbReference>
<comment type="similarity">
    <text evidence="1">Belongs to the bacterial solute-binding protein 8 family.</text>
</comment>
<organism evidence="6 7">
    <name type="scientific">Paenibacillus solisilvae</name>
    <dbReference type="NCBI Taxonomy" id="2486751"/>
    <lineage>
        <taxon>Bacteria</taxon>
        <taxon>Bacillati</taxon>
        <taxon>Bacillota</taxon>
        <taxon>Bacilli</taxon>
        <taxon>Bacillales</taxon>
        <taxon>Paenibacillaceae</taxon>
        <taxon>Paenibacillus</taxon>
    </lineage>
</organism>
<dbReference type="Pfam" id="PF01497">
    <property type="entry name" value="Peripla_BP_2"/>
    <property type="match status" value="1"/>
</dbReference>
<comment type="caution">
    <text evidence="6">The sequence shown here is derived from an EMBL/GenBank/DDBJ whole genome shotgun (WGS) entry which is preliminary data.</text>
</comment>
<evidence type="ECO:0000259" key="5">
    <source>
        <dbReference type="PROSITE" id="PS50983"/>
    </source>
</evidence>